<dbReference type="Proteomes" id="UP000619265">
    <property type="component" value="Unassembled WGS sequence"/>
</dbReference>
<dbReference type="Gene3D" id="3.30.70.80">
    <property type="entry name" value="Peptidase S8 propeptide/proteinase inhibitor I9"/>
    <property type="match status" value="1"/>
</dbReference>
<dbReference type="InterPro" id="IPR037045">
    <property type="entry name" value="S8pro/Inhibitor_I9_sf"/>
</dbReference>
<evidence type="ECO:0000313" key="6">
    <source>
        <dbReference type="EMBL" id="KAF5482496.1"/>
    </source>
</evidence>
<evidence type="ECO:0000259" key="5">
    <source>
        <dbReference type="Pfam" id="PF05922"/>
    </source>
</evidence>
<dbReference type="InterPro" id="IPR010259">
    <property type="entry name" value="S8pro/Inhibitor_I9"/>
</dbReference>
<feature type="domain" description="Inhibitor I9" evidence="5">
    <location>
        <begin position="15"/>
        <end position="54"/>
    </location>
</feature>
<reference evidence="6" key="2">
    <citation type="submission" date="2020-03" db="EMBL/GenBank/DDBJ databases">
        <title>Walnut 2.0.</title>
        <authorList>
            <person name="Marrano A."/>
            <person name="Britton M."/>
            <person name="Zimin A.V."/>
            <person name="Zaini P.A."/>
            <person name="Workman R."/>
            <person name="Puiu D."/>
            <person name="Bianco L."/>
            <person name="Allen B.J."/>
            <person name="Troggio M."/>
            <person name="Leslie C.A."/>
            <person name="Timp W."/>
            <person name="Dendekar A."/>
            <person name="Salzberg S.L."/>
            <person name="Neale D.B."/>
        </authorList>
    </citation>
    <scope>NUCLEOTIDE SEQUENCE</scope>
    <source>
        <tissue evidence="6">Leaves</tissue>
    </source>
</reference>
<dbReference type="InterPro" id="IPR045051">
    <property type="entry name" value="SBT"/>
</dbReference>
<comment type="subcellular location">
    <subcellularLocation>
        <location evidence="1">Secreted</location>
    </subcellularLocation>
</comment>
<dbReference type="GO" id="GO:0004252">
    <property type="term" value="F:serine-type endopeptidase activity"/>
    <property type="evidence" value="ECO:0007669"/>
    <property type="project" value="InterPro"/>
</dbReference>
<gene>
    <name evidence="6" type="ORF">F2P56_003060</name>
</gene>
<evidence type="ECO:0000256" key="2">
    <source>
        <dbReference type="ARBA" id="ARBA00011073"/>
    </source>
</evidence>
<dbReference type="Pfam" id="PF00082">
    <property type="entry name" value="Peptidase_S8"/>
    <property type="match status" value="1"/>
</dbReference>
<dbReference type="Pfam" id="PF05922">
    <property type="entry name" value="Inhibitor_I9"/>
    <property type="match status" value="1"/>
</dbReference>
<dbReference type="InterPro" id="IPR000209">
    <property type="entry name" value="Peptidase_S8/S53_dom"/>
</dbReference>
<feature type="domain" description="Peptidase S8/S53" evidence="4">
    <location>
        <begin position="97"/>
        <end position="180"/>
    </location>
</feature>
<reference evidence="6" key="1">
    <citation type="submission" date="2015-10" db="EMBL/GenBank/DDBJ databases">
        <authorList>
            <person name="Martinez-Garcia P.J."/>
            <person name="Crepeau M.W."/>
            <person name="Puiu D."/>
            <person name="Gonzalez-Ibeas D."/>
            <person name="Whalen J."/>
            <person name="Stevens K."/>
            <person name="Paul R."/>
            <person name="Butterfield T."/>
            <person name="Britton M."/>
            <person name="Reagan R."/>
            <person name="Chakraborty S."/>
            <person name="Walawage S.L."/>
            <person name="Vasquez-Gross H.A."/>
            <person name="Cardeno C."/>
            <person name="Famula R."/>
            <person name="Pratt K."/>
            <person name="Kuruganti S."/>
            <person name="Aradhya M.K."/>
            <person name="Leslie C.A."/>
            <person name="Dandekar A.M."/>
            <person name="Salzberg S.L."/>
            <person name="Wegrzyn J.L."/>
            <person name="Langley C.H."/>
            <person name="Neale D.B."/>
        </authorList>
    </citation>
    <scope>NUCLEOTIDE SEQUENCE</scope>
    <source>
        <tissue evidence="6">Leaves</tissue>
    </source>
</reference>
<evidence type="ECO:0000256" key="1">
    <source>
        <dbReference type="ARBA" id="ARBA00004613"/>
    </source>
</evidence>
<name>A0A834DBD7_JUGRE</name>
<dbReference type="AlphaFoldDB" id="A0A834DBD7"/>
<dbReference type="Gene3D" id="3.40.50.200">
    <property type="entry name" value="Peptidase S8/S53 domain"/>
    <property type="match status" value="1"/>
</dbReference>
<dbReference type="GO" id="GO:0005576">
    <property type="term" value="C:extracellular region"/>
    <property type="evidence" value="ECO:0007669"/>
    <property type="project" value="UniProtKB-SubCell"/>
</dbReference>
<protein>
    <submittedName>
        <fullName evidence="6">Uncharacterized protein</fullName>
    </submittedName>
</protein>
<evidence type="ECO:0000259" key="4">
    <source>
        <dbReference type="Pfam" id="PF00082"/>
    </source>
</evidence>
<sequence length="320" mass="35971">MKRALKFNEFHYSDEDPNCHLLYSYHSAMEGLAAQLSESEVESLKKFPDVIAIRLEGRCLYWILEFCLANCNRKLVGERFFTKDHQVVSKSSPRYIVQEYISPRDSHGYGTHTSSTAGGASIPMVSVFGNRAGVAQGMAPGTHIATYKVCWFNGCYRSNILAAMDAAIRDGVDILSLSLSLLAASLCRFVRIPLQLAVFQQWSMEFQLFVQQETVAPYQAQLPMKTLGLLPLVQAHFDRRFTAIVRMGNGEAINGESMYPGNRFMTAGRELELVYVIGGNSVVTIWRNCYREIQSSRSSSVFGKRTKFYQPTGFKCSNQT</sequence>
<accession>A0A834DBD7</accession>
<comment type="similarity">
    <text evidence="2">Belongs to the peptidase S8 family.</text>
</comment>
<dbReference type="SUPFAM" id="SSF52743">
    <property type="entry name" value="Subtilisin-like"/>
    <property type="match status" value="1"/>
</dbReference>
<evidence type="ECO:0000313" key="7">
    <source>
        <dbReference type="Proteomes" id="UP000619265"/>
    </source>
</evidence>
<dbReference type="GO" id="GO:0006508">
    <property type="term" value="P:proteolysis"/>
    <property type="evidence" value="ECO:0007669"/>
    <property type="project" value="InterPro"/>
</dbReference>
<comment type="caution">
    <text evidence="6">The sequence shown here is derived from an EMBL/GenBank/DDBJ whole genome shotgun (WGS) entry which is preliminary data.</text>
</comment>
<organism evidence="6 7">
    <name type="scientific">Juglans regia</name>
    <name type="common">English walnut</name>
    <dbReference type="NCBI Taxonomy" id="51240"/>
    <lineage>
        <taxon>Eukaryota</taxon>
        <taxon>Viridiplantae</taxon>
        <taxon>Streptophyta</taxon>
        <taxon>Embryophyta</taxon>
        <taxon>Tracheophyta</taxon>
        <taxon>Spermatophyta</taxon>
        <taxon>Magnoliopsida</taxon>
        <taxon>eudicotyledons</taxon>
        <taxon>Gunneridae</taxon>
        <taxon>Pentapetalae</taxon>
        <taxon>rosids</taxon>
        <taxon>fabids</taxon>
        <taxon>Fagales</taxon>
        <taxon>Juglandaceae</taxon>
        <taxon>Juglans</taxon>
    </lineage>
</organism>
<proteinExistence type="inferred from homology"/>
<dbReference type="PANTHER" id="PTHR10795">
    <property type="entry name" value="PROPROTEIN CONVERTASE SUBTILISIN/KEXIN"/>
    <property type="match status" value="1"/>
</dbReference>
<dbReference type="Gramene" id="Jr01_33020_p1">
    <property type="protein sequence ID" value="cds.Jr01_33020_p1"/>
    <property type="gene ID" value="Jr01_33020"/>
</dbReference>
<dbReference type="EMBL" id="LIHL02000001">
    <property type="protein sequence ID" value="KAF5482496.1"/>
    <property type="molecule type" value="Genomic_DNA"/>
</dbReference>
<evidence type="ECO:0000256" key="3">
    <source>
        <dbReference type="ARBA" id="ARBA00022729"/>
    </source>
</evidence>
<dbReference type="InterPro" id="IPR036852">
    <property type="entry name" value="Peptidase_S8/S53_dom_sf"/>
</dbReference>
<keyword evidence="3" id="KW-0732">Signal</keyword>